<dbReference type="InterPro" id="IPR006059">
    <property type="entry name" value="SBP"/>
</dbReference>
<evidence type="ECO:0000256" key="2">
    <source>
        <dbReference type="ARBA" id="ARBA00029447"/>
    </source>
</evidence>
<evidence type="ECO:0000313" key="9">
    <source>
        <dbReference type="Proteomes" id="UP000294028"/>
    </source>
</evidence>
<evidence type="ECO:0000256" key="3">
    <source>
        <dbReference type="PROSITE-ProRule" id="PRU00284"/>
    </source>
</evidence>
<dbReference type="GO" id="GO:0016020">
    <property type="term" value="C:membrane"/>
    <property type="evidence" value="ECO:0007669"/>
    <property type="project" value="InterPro"/>
</dbReference>
<dbReference type="AlphaFoldDB" id="A0A482TG84"/>
<dbReference type="InterPro" id="IPR003660">
    <property type="entry name" value="HAMP_dom"/>
</dbReference>
<proteinExistence type="inferred from homology"/>
<dbReference type="Pfam" id="PF00672">
    <property type="entry name" value="HAMP"/>
    <property type="match status" value="1"/>
</dbReference>
<dbReference type="GO" id="GO:0007165">
    <property type="term" value="P:signal transduction"/>
    <property type="evidence" value="ECO:0007669"/>
    <property type="project" value="UniProtKB-KW"/>
</dbReference>
<dbReference type="PROSITE" id="PS50885">
    <property type="entry name" value="HAMP"/>
    <property type="match status" value="1"/>
</dbReference>
<dbReference type="PANTHER" id="PTHR32089">
    <property type="entry name" value="METHYL-ACCEPTING CHEMOTAXIS PROTEIN MCPB"/>
    <property type="match status" value="1"/>
</dbReference>
<dbReference type="PRINTS" id="PR00260">
    <property type="entry name" value="CHEMTRNSDUCR"/>
</dbReference>
<feature type="domain" description="HAMP" evidence="7">
    <location>
        <begin position="67"/>
        <end position="112"/>
    </location>
</feature>
<organism evidence="8 9">
    <name type="scientific">Halogeometricum borinquense</name>
    <dbReference type="NCBI Taxonomy" id="60847"/>
    <lineage>
        <taxon>Archaea</taxon>
        <taxon>Methanobacteriati</taxon>
        <taxon>Methanobacteriota</taxon>
        <taxon>Stenosarchaea group</taxon>
        <taxon>Halobacteria</taxon>
        <taxon>Halobacteriales</taxon>
        <taxon>Haloferacaceae</taxon>
        <taxon>Halogeometricum</taxon>
    </lineage>
</organism>
<dbReference type="GO" id="GO:0006935">
    <property type="term" value="P:chemotaxis"/>
    <property type="evidence" value="ECO:0007669"/>
    <property type="project" value="InterPro"/>
</dbReference>
<dbReference type="Pfam" id="PF13416">
    <property type="entry name" value="SBP_bac_8"/>
    <property type="match status" value="1"/>
</dbReference>
<dbReference type="SMART" id="SM00283">
    <property type="entry name" value="MA"/>
    <property type="match status" value="1"/>
</dbReference>
<dbReference type="SUPFAM" id="SSF58104">
    <property type="entry name" value="Methyl-accepting chemotaxis protein (MCP) signaling domain"/>
    <property type="match status" value="1"/>
</dbReference>
<dbReference type="CDD" id="cd06225">
    <property type="entry name" value="HAMP"/>
    <property type="match status" value="1"/>
</dbReference>
<evidence type="ECO:0000313" key="8">
    <source>
        <dbReference type="EMBL" id="RYJ19458.1"/>
    </source>
</evidence>
<dbReference type="Pfam" id="PF00015">
    <property type="entry name" value="MCPsignal"/>
    <property type="match status" value="1"/>
</dbReference>
<dbReference type="PANTHER" id="PTHR32089:SF112">
    <property type="entry name" value="LYSOZYME-LIKE PROTEIN-RELATED"/>
    <property type="match status" value="1"/>
</dbReference>
<dbReference type="PROSITE" id="PS50111">
    <property type="entry name" value="CHEMOTAXIS_TRANSDUC_2"/>
    <property type="match status" value="1"/>
</dbReference>
<feature type="compositionally biased region" description="Basic and acidic residues" evidence="5">
    <location>
        <begin position="21"/>
        <end position="39"/>
    </location>
</feature>
<dbReference type="Gene3D" id="3.40.190.10">
    <property type="entry name" value="Periplasmic binding protein-like II"/>
    <property type="match status" value="2"/>
</dbReference>
<accession>A0A482TG84</accession>
<dbReference type="InterPro" id="IPR004089">
    <property type="entry name" value="MCPsignal_dom"/>
</dbReference>
<feature type="coiled-coil region" evidence="4">
    <location>
        <begin position="275"/>
        <end position="302"/>
    </location>
</feature>
<feature type="domain" description="Methyl-accepting transducer" evidence="6">
    <location>
        <begin position="131"/>
        <end position="367"/>
    </location>
</feature>
<evidence type="ECO:0000256" key="1">
    <source>
        <dbReference type="ARBA" id="ARBA00023224"/>
    </source>
</evidence>
<dbReference type="Proteomes" id="UP000294028">
    <property type="component" value="Unassembled WGS sequence"/>
</dbReference>
<dbReference type="Gene3D" id="1.10.287.950">
    <property type="entry name" value="Methyl-accepting chemotaxis protein"/>
    <property type="match status" value="1"/>
</dbReference>
<feature type="region of interest" description="Disordered" evidence="5">
    <location>
        <begin position="21"/>
        <end position="62"/>
    </location>
</feature>
<protein>
    <submittedName>
        <fullName evidence="8">Extracellular solute-binding protein</fullName>
    </submittedName>
</protein>
<keyword evidence="4" id="KW-0175">Coiled coil</keyword>
<dbReference type="GO" id="GO:0004888">
    <property type="term" value="F:transmembrane signaling receptor activity"/>
    <property type="evidence" value="ECO:0007669"/>
    <property type="project" value="InterPro"/>
</dbReference>
<comment type="caution">
    <text evidence="8">The sequence shown here is derived from an EMBL/GenBank/DDBJ whole genome shotgun (WGS) entry which is preliminary data.</text>
</comment>
<dbReference type="EMBL" id="RZHH01000001">
    <property type="protein sequence ID" value="RYJ19458.1"/>
    <property type="molecule type" value="Genomic_DNA"/>
</dbReference>
<gene>
    <name evidence="8" type="ORF">ELS19_00145</name>
</gene>
<dbReference type="RefSeq" id="WP_129782980.1">
    <property type="nucleotide sequence ID" value="NZ_RZHH01000001.1"/>
</dbReference>
<dbReference type="SMART" id="SM00304">
    <property type="entry name" value="HAMP"/>
    <property type="match status" value="1"/>
</dbReference>
<dbReference type="CDD" id="cd14748">
    <property type="entry name" value="PBP2_UgpB"/>
    <property type="match status" value="1"/>
</dbReference>
<evidence type="ECO:0000259" key="6">
    <source>
        <dbReference type="PROSITE" id="PS50111"/>
    </source>
</evidence>
<keyword evidence="1 3" id="KW-0807">Transducer</keyword>
<dbReference type="CDD" id="cd11386">
    <property type="entry name" value="MCP_signal"/>
    <property type="match status" value="1"/>
</dbReference>
<dbReference type="InterPro" id="IPR004090">
    <property type="entry name" value="Chemotax_Me-accpt_rcpt"/>
</dbReference>
<comment type="similarity">
    <text evidence="2">Belongs to the methyl-accepting chemotaxis (MCP) protein family.</text>
</comment>
<dbReference type="SUPFAM" id="SSF53850">
    <property type="entry name" value="Periplasmic binding protein-like II"/>
    <property type="match status" value="1"/>
</dbReference>
<name>A0A482TG84_9EURY</name>
<dbReference type="Gene3D" id="1.10.8.500">
    <property type="entry name" value="HAMP domain in histidine kinase"/>
    <property type="match status" value="1"/>
</dbReference>
<evidence type="ECO:0000256" key="4">
    <source>
        <dbReference type="SAM" id="Coils"/>
    </source>
</evidence>
<evidence type="ECO:0000259" key="7">
    <source>
        <dbReference type="PROSITE" id="PS50885"/>
    </source>
</evidence>
<sequence>MRDNHGTSAPEPSLRERLAARVFKRDTGESSAQETERVGTDGGSVVSPDATTDATTDDSSPKAALAEEFTAAVNQFTDGDLSVRVDVPDDPEMAQLAESLNDLFAELHGTMADVDVFAKQVSASTESVVDSVEDSRSASRNVSDSVDDIAEGATQQSESIDEVANEMRNLSATVEEVASSADEIASSTSDAATRGQQARDAAEEAIDGLDAIDEQTQRTVSQVDSLNELIDDITGVVTQISEIAEQTNILALNASIEAARANEAGAGFAVVADEVKSLATETQEATEDIEAAIEEIRAQSEETVEGITEARERVATESETIEEALGSLDEMVEDVQETNASVQEISDATDSQATTAQEVVGQADEVGAISEETAAQATTVAKSARRQTTSLSEAMTNVNALAEQADVLQETLDEYDLGKAETVAGKTIVQFWHAMSGSKAILMESFAEEFNDEHDDIHVHMSPKGNYRGTFDATMAAARSGSPPTVAQLFEIGTKRALDSGVFTPVESVLPAETSTSDLVPSIANYYRDDGTLWSLPFNSSNPVLYYNADAFERAGLDPSNPPETFDDLTQAAEKVVESGAAEYGATWANYSWFIEQWFATAGETLVDASNGRDGTATTANLSSDTGETIFRWWSDLARTGLLFDPGIEARGRAREAFLDGDAAMLVDSSSNTLSVVEGADERGFNASVGKFPAPGTQEGVVVGGASLWVADDVPAREQEAAGRFLAWLTEPEQQRRWHQQTGYFPVHGDAERMLRRDGWFEEHPEFAVAFEQLNESQDTPATRGARIGPFSTVRTIISEGLSELIEGREVERVLEEMNEQVEYRLSEYDE</sequence>
<evidence type="ECO:0000256" key="5">
    <source>
        <dbReference type="SAM" id="MobiDB-lite"/>
    </source>
</evidence>
<reference evidence="8 9" key="1">
    <citation type="submission" date="2018-12" db="EMBL/GenBank/DDBJ databases">
        <title>Genome analysis provides insights into bioremediation potentialities of Halogeometricum borinquense strain N11.</title>
        <authorList>
            <person name="Najjari A."/>
            <person name="Youssef N."/>
            <person name="Fhoula I."/>
            <person name="Ben Dhia O."/>
            <person name="Mahjoubi M."/>
            <person name="Ouzari H.I."/>
            <person name="Cherif A."/>
        </authorList>
    </citation>
    <scope>NUCLEOTIDE SEQUENCE [LARGE SCALE GENOMIC DNA]</scope>
    <source>
        <strain evidence="8 9">N11</strain>
    </source>
</reference>
<feature type="compositionally biased region" description="Low complexity" evidence="5">
    <location>
        <begin position="47"/>
        <end position="62"/>
    </location>
</feature>